<dbReference type="Proteomes" id="UP000054350">
    <property type="component" value="Unassembled WGS sequence"/>
</dbReference>
<gene>
    <name evidence="1" type="ORF">AMAG_13132</name>
</gene>
<reference evidence="1 2" key="1">
    <citation type="submission" date="2009-11" db="EMBL/GenBank/DDBJ databases">
        <title>Annotation of Allomyces macrogynus ATCC 38327.</title>
        <authorList>
            <consortium name="The Broad Institute Genome Sequencing Platform"/>
            <person name="Russ C."/>
            <person name="Cuomo C."/>
            <person name="Burger G."/>
            <person name="Gray M.W."/>
            <person name="Holland P.W.H."/>
            <person name="King N."/>
            <person name="Lang F.B.F."/>
            <person name="Roger A.J."/>
            <person name="Ruiz-Trillo I."/>
            <person name="Young S.K."/>
            <person name="Zeng Q."/>
            <person name="Gargeya S."/>
            <person name="Fitzgerald M."/>
            <person name="Haas B."/>
            <person name="Abouelleil A."/>
            <person name="Alvarado L."/>
            <person name="Arachchi H.M."/>
            <person name="Berlin A."/>
            <person name="Chapman S.B."/>
            <person name="Gearin G."/>
            <person name="Goldberg J."/>
            <person name="Griggs A."/>
            <person name="Gujja S."/>
            <person name="Hansen M."/>
            <person name="Heiman D."/>
            <person name="Howarth C."/>
            <person name="Larimer J."/>
            <person name="Lui A."/>
            <person name="MacDonald P.J.P."/>
            <person name="McCowen C."/>
            <person name="Montmayeur A."/>
            <person name="Murphy C."/>
            <person name="Neiman D."/>
            <person name="Pearson M."/>
            <person name="Priest M."/>
            <person name="Roberts A."/>
            <person name="Saif S."/>
            <person name="Shea T."/>
            <person name="Sisk P."/>
            <person name="Stolte C."/>
            <person name="Sykes S."/>
            <person name="Wortman J."/>
            <person name="Nusbaum C."/>
            <person name="Birren B."/>
        </authorList>
    </citation>
    <scope>NUCLEOTIDE SEQUENCE [LARGE SCALE GENOMIC DNA]</scope>
    <source>
        <strain evidence="1 2">ATCC 38327</strain>
    </source>
</reference>
<reference evidence="2" key="2">
    <citation type="submission" date="2009-11" db="EMBL/GenBank/DDBJ databases">
        <title>The Genome Sequence of Allomyces macrogynus strain ATCC 38327.</title>
        <authorList>
            <consortium name="The Broad Institute Genome Sequencing Platform"/>
            <person name="Russ C."/>
            <person name="Cuomo C."/>
            <person name="Shea T."/>
            <person name="Young S.K."/>
            <person name="Zeng Q."/>
            <person name="Koehrsen M."/>
            <person name="Haas B."/>
            <person name="Borodovsky M."/>
            <person name="Guigo R."/>
            <person name="Alvarado L."/>
            <person name="Berlin A."/>
            <person name="Borenstein D."/>
            <person name="Chen Z."/>
            <person name="Engels R."/>
            <person name="Freedman E."/>
            <person name="Gellesch M."/>
            <person name="Goldberg J."/>
            <person name="Griggs A."/>
            <person name="Gujja S."/>
            <person name="Heiman D."/>
            <person name="Hepburn T."/>
            <person name="Howarth C."/>
            <person name="Jen D."/>
            <person name="Larson L."/>
            <person name="Lewis B."/>
            <person name="Mehta T."/>
            <person name="Park D."/>
            <person name="Pearson M."/>
            <person name="Roberts A."/>
            <person name="Saif S."/>
            <person name="Shenoy N."/>
            <person name="Sisk P."/>
            <person name="Stolte C."/>
            <person name="Sykes S."/>
            <person name="Walk T."/>
            <person name="White J."/>
            <person name="Yandava C."/>
            <person name="Burger G."/>
            <person name="Gray M.W."/>
            <person name="Holland P.W.H."/>
            <person name="King N."/>
            <person name="Lang F.B.F."/>
            <person name="Roger A.J."/>
            <person name="Ruiz-Trillo I."/>
            <person name="Lander E."/>
            <person name="Nusbaum C."/>
        </authorList>
    </citation>
    <scope>NUCLEOTIDE SEQUENCE [LARGE SCALE GENOMIC DNA]</scope>
    <source>
        <strain evidence="2">ATCC 38327</strain>
    </source>
</reference>
<dbReference type="EMBL" id="GG745355">
    <property type="protein sequence ID" value="KNE67945.1"/>
    <property type="molecule type" value="Genomic_DNA"/>
</dbReference>
<name>A0A0L0SZV9_ALLM3</name>
<dbReference type="VEuPathDB" id="FungiDB:AMAG_13132"/>
<protein>
    <submittedName>
        <fullName evidence="1">Uncharacterized protein</fullName>
    </submittedName>
</protein>
<organism evidence="1 2">
    <name type="scientific">Allomyces macrogynus (strain ATCC 38327)</name>
    <name type="common">Allomyces javanicus var. macrogynus</name>
    <dbReference type="NCBI Taxonomy" id="578462"/>
    <lineage>
        <taxon>Eukaryota</taxon>
        <taxon>Fungi</taxon>
        <taxon>Fungi incertae sedis</taxon>
        <taxon>Blastocladiomycota</taxon>
        <taxon>Blastocladiomycetes</taxon>
        <taxon>Blastocladiales</taxon>
        <taxon>Blastocladiaceae</taxon>
        <taxon>Allomyces</taxon>
    </lineage>
</organism>
<keyword evidence="2" id="KW-1185">Reference proteome</keyword>
<evidence type="ECO:0000313" key="1">
    <source>
        <dbReference type="EMBL" id="KNE67945.1"/>
    </source>
</evidence>
<dbReference type="AlphaFoldDB" id="A0A0L0SZV9"/>
<accession>A0A0L0SZV9</accession>
<sequence length="236" mass="25021">MTADVPAKPLGAALACRAPFIPPYPYEPLLPDQQPPCPARETAPVRAAPHSRPAAATAVIKAHEPLVLERERQPYRIGPNEDLVARLEHMAQVAASRNGQDCSTLIRDATMVLPIANSSTPALPCGHAQGATDPAAGPSALVASHASTPCAVPDPTDLQAHDAWSIHFNHVVLCRPHLGSSTDSGVSDGQSLDMELLGTLYALIAAQEKALELTRLAVAQLEQQIGPGREMERKEE</sequence>
<proteinExistence type="predicted"/>
<evidence type="ECO:0000313" key="2">
    <source>
        <dbReference type="Proteomes" id="UP000054350"/>
    </source>
</evidence>